<sequence>MWKTRARDNFLIEQIKNERNKIFHLSDLQEITDDEFRDKWSILEGSIMGIATVIGRACTDETEKNIMQANKLILIGDYMLKNEIICRDYWKNKCAEFEQTPERLSELGYPGAKAALKDDAMPDISVVVDAEKGQSSHKKPRSAFVLGEAFNDSLDKSVDSIDAETESPSAPDSMEIQEEDEIPAATEQNLDDNDEIDDDEDDVHEYDNDPDYIYNESEEEDGDGEYGSDDEEETGNYRMEECLDKQVVLGGDGRCDSPGYSAKYGSYTLMDLNTNKILDIQLVQISQTYSEVIESKYLLNDLKKLSPVHQTYGLEVYHHLVTQYTPKNTHFFQYAMKARIYIATLHCITLKMEIDSKLSQKAGILKWEKVVS</sequence>
<dbReference type="AlphaFoldDB" id="A0A8S3SIX9"/>
<keyword evidence="3" id="KW-1185">Reference proteome</keyword>
<dbReference type="EMBL" id="CAJPWZ010001584">
    <property type="protein sequence ID" value="CAG2218046.1"/>
    <property type="molecule type" value="Genomic_DNA"/>
</dbReference>
<accession>A0A8S3SIX9</accession>
<evidence type="ECO:0000256" key="1">
    <source>
        <dbReference type="SAM" id="MobiDB-lite"/>
    </source>
</evidence>
<dbReference type="Proteomes" id="UP000683360">
    <property type="component" value="Unassembled WGS sequence"/>
</dbReference>
<gene>
    <name evidence="2" type="ORF">MEDL_31685</name>
</gene>
<name>A0A8S3SIX9_MYTED</name>
<evidence type="ECO:0000313" key="3">
    <source>
        <dbReference type="Proteomes" id="UP000683360"/>
    </source>
</evidence>
<evidence type="ECO:0000313" key="2">
    <source>
        <dbReference type="EMBL" id="CAG2218046.1"/>
    </source>
</evidence>
<feature type="region of interest" description="Disordered" evidence="1">
    <location>
        <begin position="157"/>
        <end position="233"/>
    </location>
</feature>
<comment type="caution">
    <text evidence="2">The sequence shown here is derived from an EMBL/GenBank/DDBJ whole genome shotgun (WGS) entry which is preliminary data.</text>
</comment>
<proteinExistence type="predicted"/>
<feature type="compositionally biased region" description="Acidic residues" evidence="1">
    <location>
        <begin position="189"/>
        <end position="233"/>
    </location>
</feature>
<reference evidence="2" key="1">
    <citation type="submission" date="2021-03" db="EMBL/GenBank/DDBJ databases">
        <authorList>
            <person name="Bekaert M."/>
        </authorList>
    </citation>
    <scope>NUCLEOTIDE SEQUENCE</scope>
</reference>
<organism evidence="2 3">
    <name type="scientific">Mytilus edulis</name>
    <name type="common">Blue mussel</name>
    <dbReference type="NCBI Taxonomy" id="6550"/>
    <lineage>
        <taxon>Eukaryota</taxon>
        <taxon>Metazoa</taxon>
        <taxon>Spiralia</taxon>
        <taxon>Lophotrochozoa</taxon>
        <taxon>Mollusca</taxon>
        <taxon>Bivalvia</taxon>
        <taxon>Autobranchia</taxon>
        <taxon>Pteriomorphia</taxon>
        <taxon>Mytilida</taxon>
        <taxon>Mytiloidea</taxon>
        <taxon>Mytilidae</taxon>
        <taxon>Mytilinae</taxon>
        <taxon>Mytilus</taxon>
    </lineage>
</organism>
<protein>
    <submittedName>
        <fullName evidence="2">Uncharacterized protein</fullName>
    </submittedName>
</protein>
<dbReference type="PANTHER" id="PTHR31751">
    <property type="entry name" value="SI:CH211-108C17.2-RELATED-RELATED"/>
    <property type="match status" value="1"/>
</dbReference>
<dbReference type="PANTHER" id="PTHR31751:SF42">
    <property type="entry name" value="PROTEIN CBG10204"/>
    <property type="match status" value="1"/>
</dbReference>